<name>A0A1Y0D5V7_9GAMM</name>
<dbReference type="GO" id="GO:0030170">
    <property type="term" value="F:pyridoxal phosphate binding"/>
    <property type="evidence" value="ECO:0007669"/>
    <property type="project" value="InterPro"/>
</dbReference>
<evidence type="ECO:0000256" key="4">
    <source>
        <dbReference type="ARBA" id="ARBA00022576"/>
    </source>
</evidence>
<feature type="domain" description="Aminotransferase class I/classII large" evidence="7">
    <location>
        <begin position="50"/>
        <end position="384"/>
    </location>
</feature>
<dbReference type="CDD" id="cd00609">
    <property type="entry name" value="AAT_like"/>
    <property type="match status" value="1"/>
</dbReference>
<proteinExistence type="inferred from homology"/>
<comment type="subunit">
    <text evidence="3">Homodimer.</text>
</comment>
<dbReference type="InterPro" id="IPR050859">
    <property type="entry name" value="Class-I_PLP-dep_aminotransf"/>
</dbReference>
<dbReference type="Gene3D" id="3.90.1150.10">
    <property type="entry name" value="Aspartate Aminotransferase, domain 1"/>
    <property type="match status" value="1"/>
</dbReference>
<dbReference type="Proteomes" id="UP000243937">
    <property type="component" value="Chromosome"/>
</dbReference>
<keyword evidence="6" id="KW-0663">Pyridoxal phosphate</keyword>
<gene>
    <name evidence="8" type="ORF">CBP31_10040</name>
</gene>
<evidence type="ECO:0000313" key="9">
    <source>
        <dbReference type="Proteomes" id="UP000243937"/>
    </source>
</evidence>
<dbReference type="OrthoDB" id="9804020at2"/>
<keyword evidence="5 8" id="KW-0808">Transferase</keyword>
<dbReference type="PANTHER" id="PTHR42790:SF19">
    <property type="entry name" value="KYNURENINE_ALPHA-AMINOADIPATE AMINOTRANSFERASE, MITOCHONDRIAL"/>
    <property type="match status" value="1"/>
</dbReference>
<sequence length="392" mass="43841">MQPFFAQRFAKVEPSFIREILKVAMNPDVISFAGGLPNPAFFPHEQLAVASTKVLQNHSNGALQYAATEGFAPLRQYIADRYFKQYGMQVSPDNILITNGSQQALDLLGKVLVNEGDNLIIEEPGYLGAIQALSVYQPNFQGVALNDDGLDLAELDTLLAEPNHARMLYGVTNFQNPTGLSYSLENRQAVAERLIKHDVLMIEDNPYGELRFEGEHLPPIAKLAPDNVVLLGSFSKVVVPSFRLGWMLMPDWLCQKVTIAKQASDLHTNGFVQQVLHSYLQENDLDEHIERIRTVYGRQKVAMENALLKYCPGIEFTRPEGGMFLWLKLPQHINAMELFDVAIKENVAFVPGQPFYVRPDILNTARLSYAGADEATIEEGIKRLGRVISQVL</sequence>
<dbReference type="InterPro" id="IPR015422">
    <property type="entry name" value="PyrdxlP-dep_Trfase_small"/>
</dbReference>
<evidence type="ECO:0000256" key="2">
    <source>
        <dbReference type="ARBA" id="ARBA00007441"/>
    </source>
</evidence>
<dbReference type="EMBL" id="CP021377">
    <property type="protein sequence ID" value="ART82920.1"/>
    <property type="molecule type" value="Genomic_DNA"/>
</dbReference>
<organism evidence="8 9">
    <name type="scientific">Oceanisphaera profunda</name>
    <dbReference type="NCBI Taxonomy" id="1416627"/>
    <lineage>
        <taxon>Bacteria</taxon>
        <taxon>Pseudomonadati</taxon>
        <taxon>Pseudomonadota</taxon>
        <taxon>Gammaproteobacteria</taxon>
        <taxon>Aeromonadales</taxon>
        <taxon>Aeromonadaceae</taxon>
        <taxon>Oceanisphaera</taxon>
    </lineage>
</organism>
<protein>
    <submittedName>
        <fullName evidence="8">Aspartate aminotransferase</fullName>
    </submittedName>
</protein>
<dbReference type="InterPro" id="IPR015421">
    <property type="entry name" value="PyrdxlP-dep_Trfase_major"/>
</dbReference>
<dbReference type="RefSeq" id="WP_087036887.1">
    <property type="nucleotide sequence ID" value="NZ_CP021377.1"/>
</dbReference>
<dbReference type="PANTHER" id="PTHR42790">
    <property type="entry name" value="AMINOTRANSFERASE"/>
    <property type="match status" value="1"/>
</dbReference>
<dbReference type="InterPro" id="IPR004839">
    <property type="entry name" value="Aminotransferase_I/II_large"/>
</dbReference>
<evidence type="ECO:0000256" key="6">
    <source>
        <dbReference type="ARBA" id="ARBA00022898"/>
    </source>
</evidence>
<evidence type="ECO:0000256" key="1">
    <source>
        <dbReference type="ARBA" id="ARBA00001933"/>
    </source>
</evidence>
<comment type="similarity">
    <text evidence="2">Belongs to the class-I pyridoxal-phosphate-dependent aminotransferase family.</text>
</comment>
<keyword evidence="9" id="KW-1185">Reference proteome</keyword>
<evidence type="ECO:0000313" key="8">
    <source>
        <dbReference type="EMBL" id="ART82920.1"/>
    </source>
</evidence>
<dbReference type="AlphaFoldDB" id="A0A1Y0D5V7"/>
<dbReference type="GO" id="GO:1901605">
    <property type="term" value="P:alpha-amino acid metabolic process"/>
    <property type="evidence" value="ECO:0007669"/>
    <property type="project" value="TreeGrafter"/>
</dbReference>
<dbReference type="Pfam" id="PF00155">
    <property type="entry name" value="Aminotran_1_2"/>
    <property type="match status" value="1"/>
</dbReference>
<evidence type="ECO:0000256" key="3">
    <source>
        <dbReference type="ARBA" id="ARBA00011738"/>
    </source>
</evidence>
<evidence type="ECO:0000256" key="5">
    <source>
        <dbReference type="ARBA" id="ARBA00022679"/>
    </source>
</evidence>
<dbReference type="GO" id="GO:0008483">
    <property type="term" value="F:transaminase activity"/>
    <property type="evidence" value="ECO:0007669"/>
    <property type="project" value="UniProtKB-KW"/>
</dbReference>
<accession>A0A1Y0D5V7</accession>
<evidence type="ECO:0000259" key="7">
    <source>
        <dbReference type="Pfam" id="PF00155"/>
    </source>
</evidence>
<dbReference type="InterPro" id="IPR015424">
    <property type="entry name" value="PyrdxlP-dep_Trfase"/>
</dbReference>
<dbReference type="Gene3D" id="3.40.640.10">
    <property type="entry name" value="Type I PLP-dependent aspartate aminotransferase-like (Major domain)"/>
    <property type="match status" value="1"/>
</dbReference>
<dbReference type="SUPFAM" id="SSF53383">
    <property type="entry name" value="PLP-dependent transferases"/>
    <property type="match status" value="1"/>
</dbReference>
<reference evidence="8 9" key="1">
    <citation type="journal article" date="2014" name="Int. J. Syst. Evol. Microbiol.">
        <title>Oceanisphaera profunda sp. nov., a marine bacterium isolated from deep-sea sediment, and emended description of the genus Oceanisphaera.</title>
        <authorList>
            <person name="Xu Z."/>
            <person name="Zhang X.Y."/>
            <person name="Su H.N."/>
            <person name="Yu Z.C."/>
            <person name="Liu C."/>
            <person name="Li H."/>
            <person name="Chen X.L."/>
            <person name="Song X.Y."/>
            <person name="Xie B.B."/>
            <person name="Qin Q.L."/>
            <person name="Zhou B.C."/>
            <person name="Shi M."/>
            <person name="Huang Y."/>
            <person name="Zhang Y.Z."/>
        </authorList>
    </citation>
    <scope>NUCLEOTIDE SEQUENCE [LARGE SCALE GENOMIC DNA]</scope>
    <source>
        <strain evidence="8 9">SM1222</strain>
    </source>
</reference>
<comment type="cofactor">
    <cofactor evidence="1">
        <name>pyridoxal 5'-phosphate</name>
        <dbReference type="ChEBI" id="CHEBI:597326"/>
    </cofactor>
</comment>
<keyword evidence="4 8" id="KW-0032">Aminotransferase</keyword>
<dbReference type="FunFam" id="3.40.640.10:FF:000053">
    <property type="entry name" value="Aminotransferase, class I"/>
    <property type="match status" value="1"/>
</dbReference>
<dbReference type="KEGG" id="opf:CBP31_10040"/>